<dbReference type="HAMAP" id="MF_00237">
    <property type="entry name" value="TatB"/>
    <property type="match status" value="1"/>
</dbReference>
<feature type="region of interest" description="Disordered" evidence="10">
    <location>
        <begin position="141"/>
        <end position="254"/>
    </location>
</feature>
<sequence>MFDIGWSELLVVGIIALIVIGPKELPRVLRTLGQSVGKLRRMAGEFQGQFNEALREAELSDLKDGISGLKSEISGFATDAQKSISGALPSNPLHDIDDELKNANQPVERADLPAPGPGSLLPEPSELEPYAFEDVEQEVKAAAAKLDDRPEAAVGKTATTEPAATAPAKPKRARATKSPASEASASAEVPAKPKRAPRVKALPAEPEVAEAVASLDDTTPPSAAKAPRKPRVKKTVSDEAPAAPSTKGKEGPAA</sequence>
<dbReference type="InterPro" id="IPR003369">
    <property type="entry name" value="TatA/B/E"/>
</dbReference>
<keyword evidence="5 9" id="KW-0653">Protein transport</keyword>
<feature type="compositionally biased region" description="Low complexity" evidence="10">
    <location>
        <begin position="176"/>
        <end position="190"/>
    </location>
</feature>
<evidence type="ECO:0000256" key="8">
    <source>
        <dbReference type="ARBA" id="ARBA00023136"/>
    </source>
</evidence>
<evidence type="ECO:0000256" key="7">
    <source>
        <dbReference type="ARBA" id="ARBA00023010"/>
    </source>
</evidence>
<dbReference type="GO" id="GO:0033281">
    <property type="term" value="C:TAT protein transport complex"/>
    <property type="evidence" value="ECO:0007669"/>
    <property type="project" value="UniProtKB-UniRule"/>
</dbReference>
<dbReference type="RefSeq" id="WP_163076771.1">
    <property type="nucleotide sequence ID" value="NZ_CP048630.1"/>
</dbReference>
<dbReference type="Pfam" id="PF02416">
    <property type="entry name" value="TatA_B_E"/>
    <property type="match status" value="1"/>
</dbReference>
<keyword evidence="7 9" id="KW-0811">Translocation</keyword>
<evidence type="ECO:0000256" key="10">
    <source>
        <dbReference type="SAM" id="MobiDB-lite"/>
    </source>
</evidence>
<reference evidence="11 12" key="1">
    <citation type="submission" date="2020-02" db="EMBL/GenBank/DDBJ databases">
        <authorList>
            <person name="Li G."/>
        </authorList>
    </citation>
    <scope>NUCLEOTIDE SEQUENCE [LARGE SCALE GENOMIC DNA]</scope>
    <source>
        <strain evidence="11 12">DSM 102029</strain>
    </source>
</reference>
<evidence type="ECO:0000256" key="5">
    <source>
        <dbReference type="ARBA" id="ARBA00022927"/>
    </source>
</evidence>
<feature type="compositionally biased region" description="Low complexity" evidence="10">
    <location>
        <begin position="203"/>
        <end position="225"/>
    </location>
</feature>
<evidence type="ECO:0000256" key="1">
    <source>
        <dbReference type="ARBA" id="ARBA00004167"/>
    </source>
</evidence>
<keyword evidence="4 9" id="KW-0812">Transmembrane</keyword>
<dbReference type="GO" id="GO:0008320">
    <property type="term" value="F:protein transmembrane transporter activity"/>
    <property type="evidence" value="ECO:0007669"/>
    <property type="project" value="UniProtKB-UniRule"/>
</dbReference>
<comment type="function">
    <text evidence="9">Part of the twin-arginine translocation (Tat) system that transports large folded proteins containing a characteristic twin-arginine motif in their signal peptide across membranes. Together with TatC, TatB is part of a receptor directly interacting with Tat signal peptides. TatB may form an oligomeric binding site that transiently accommodates folded Tat precursor proteins before their translocation.</text>
</comment>
<dbReference type="Gene3D" id="1.20.5.3310">
    <property type="match status" value="1"/>
</dbReference>
<dbReference type="PRINTS" id="PR01506">
    <property type="entry name" value="TATBPROTEIN"/>
</dbReference>
<proteinExistence type="inferred from homology"/>
<protein>
    <recommendedName>
        <fullName evidence="9">Sec-independent protein translocase protein TatB</fullName>
    </recommendedName>
</protein>
<dbReference type="NCBIfam" id="TIGR01410">
    <property type="entry name" value="tatB"/>
    <property type="match status" value="1"/>
</dbReference>
<dbReference type="GO" id="GO:0043953">
    <property type="term" value="P:protein transport by the Tat complex"/>
    <property type="evidence" value="ECO:0007669"/>
    <property type="project" value="UniProtKB-UniRule"/>
</dbReference>
<dbReference type="Proteomes" id="UP000464751">
    <property type="component" value="Chromosome"/>
</dbReference>
<name>A0A6P1YS67_9HYPH</name>
<keyword evidence="12" id="KW-1185">Reference proteome</keyword>
<dbReference type="KEGG" id="apra:G3A50_19425"/>
<keyword evidence="3 9" id="KW-1003">Cell membrane</keyword>
<keyword evidence="8 9" id="KW-0472">Membrane</keyword>
<evidence type="ECO:0000256" key="2">
    <source>
        <dbReference type="ARBA" id="ARBA00022448"/>
    </source>
</evidence>
<gene>
    <name evidence="9 11" type="primary">tatB</name>
    <name evidence="11" type="ORF">G3A50_19425</name>
</gene>
<organism evidence="11 12">
    <name type="scientific">Ancylobacter pratisalsi</name>
    <dbReference type="NCBI Taxonomy" id="1745854"/>
    <lineage>
        <taxon>Bacteria</taxon>
        <taxon>Pseudomonadati</taxon>
        <taxon>Pseudomonadota</taxon>
        <taxon>Alphaproteobacteria</taxon>
        <taxon>Hyphomicrobiales</taxon>
        <taxon>Xanthobacteraceae</taxon>
        <taxon>Ancylobacter</taxon>
    </lineage>
</organism>
<comment type="subunit">
    <text evidence="9">The Tat system comprises two distinct complexes: a TatABC complex, containing multiple copies of TatA, TatB and TatC subunits, and a separate TatA complex, containing only TatA subunits. Substrates initially bind to the TatABC complex, which probably triggers association of the separate TatA complex to form the active translocon.</text>
</comment>
<evidence type="ECO:0000256" key="6">
    <source>
        <dbReference type="ARBA" id="ARBA00022989"/>
    </source>
</evidence>
<comment type="subcellular location">
    <subcellularLocation>
        <location evidence="9">Cell membrane</location>
        <topology evidence="9">Single-pass membrane protein</topology>
    </subcellularLocation>
    <subcellularLocation>
        <location evidence="1">Membrane</location>
        <topology evidence="1">Single-pass membrane protein</topology>
    </subcellularLocation>
</comment>
<comment type="similarity">
    <text evidence="9">Belongs to the TatB family.</text>
</comment>
<evidence type="ECO:0000313" key="11">
    <source>
        <dbReference type="EMBL" id="QIB35631.1"/>
    </source>
</evidence>
<keyword evidence="6 9" id="KW-1133">Transmembrane helix</keyword>
<evidence type="ECO:0000256" key="9">
    <source>
        <dbReference type="HAMAP-Rule" id="MF_00237"/>
    </source>
</evidence>
<accession>A0A6P1YS67</accession>
<dbReference type="PANTHER" id="PTHR33162:SF1">
    <property type="entry name" value="SEC-INDEPENDENT PROTEIN TRANSLOCASE PROTEIN TATA, CHLOROPLASTIC"/>
    <property type="match status" value="1"/>
</dbReference>
<feature type="compositionally biased region" description="Low complexity" evidence="10">
    <location>
        <begin position="156"/>
        <end position="168"/>
    </location>
</feature>
<evidence type="ECO:0000256" key="3">
    <source>
        <dbReference type="ARBA" id="ARBA00022475"/>
    </source>
</evidence>
<dbReference type="AlphaFoldDB" id="A0A6P1YS67"/>
<dbReference type="InterPro" id="IPR018448">
    <property type="entry name" value="TatB"/>
</dbReference>
<keyword evidence="2 9" id="KW-0813">Transport</keyword>
<dbReference type="PANTHER" id="PTHR33162">
    <property type="entry name" value="SEC-INDEPENDENT PROTEIN TRANSLOCASE PROTEIN TATA, CHLOROPLASTIC"/>
    <property type="match status" value="1"/>
</dbReference>
<evidence type="ECO:0000256" key="4">
    <source>
        <dbReference type="ARBA" id="ARBA00022692"/>
    </source>
</evidence>
<evidence type="ECO:0000313" key="12">
    <source>
        <dbReference type="Proteomes" id="UP000464751"/>
    </source>
</evidence>
<dbReference type="EMBL" id="CP048630">
    <property type="protein sequence ID" value="QIB35631.1"/>
    <property type="molecule type" value="Genomic_DNA"/>
</dbReference>